<reference evidence="2 3" key="1">
    <citation type="submission" date="2019-06" db="EMBL/GenBank/DDBJ databases">
        <title>Genome Sequence of the Brown Rot Fungal Pathogen Monilinia laxa.</title>
        <authorList>
            <person name="De Miccolis Angelini R.M."/>
            <person name="Landi L."/>
            <person name="Abate D."/>
            <person name="Pollastro S."/>
            <person name="Romanazzi G."/>
            <person name="Faretra F."/>
        </authorList>
    </citation>
    <scope>NUCLEOTIDE SEQUENCE [LARGE SCALE GENOMIC DNA]</scope>
    <source>
        <strain evidence="2 3">Mlax316</strain>
    </source>
</reference>
<dbReference type="Proteomes" id="UP000326757">
    <property type="component" value="Unassembled WGS sequence"/>
</dbReference>
<keyword evidence="1" id="KW-0812">Transmembrane</keyword>
<dbReference type="EMBL" id="VIGI01000003">
    <property type="protein sequence ID" value="KAB8302248.1"/>
    <property type="molecule type" value="Genomic_DNA"/>
</dbReference>
<feature type="transmembrane region" description="Helical" evidence="1">
    <location>
        <begin position="47"/>
        <end position="68"/>
    </location>
</feature>
<evidence type="ECO:0000313" key="3">
    <source>
        <dbReference type="Proteomes" id="UP000326757"/>
    </source>
</evidence>
<keyword evidence="1" id="KW-1133">Transmembrane helix</keyword>
<accession>A0A5N6KEZ6</accession>
<sequence length="111" mass="12463">MSIQGPQHRNPLCKGSDSERSWFARHVRIGSMGSIKVAATVRAARLFLAYFMALEVWGILLCFPVSVFRESSLAVLRAARSSAYIRPTIGPCNVVRLMIDAEIVFHRSRQK</sequence>
<gene>
    <name evidence="2" type="ORF">EYC80_005691</name>
</gene>
<protein>
    <submittedName>
        <fullName evidence="2">Uncharacterized protein</fullName>
    </submittedName>
</protein>
<proteinExistence type="predicted"/>
<keyword evidence="1" id="KW-0472">Membrane</keyword>
<organism evidence="2 3">
    <name type="scientific">Monilinia laxa</name>
    <name type="common">Brown rot fungus</name>
    <name type="synonym">Sclerotinia laxa</name>
    <dbReference type="NCBI Taxonomy" id="61186"/>
    <lineage>
        <taxon>Eukaryota</taxon>
        <taxon>Fungi</taxon>
        <taxon>Dikarya</taxon>
        <taxon>Ascomycota</taxon>
        <taxon>Pezizomycotina</taxon>
        <taxon>Leotiomycetes</taxon>
        <taxon>Helotiales</taxon>
        <taxon>Sclerotiniaceae</taxon>
        <taxon>Monilinia</taxon>
    </lineage>
</organism>
<comment type="caution">
    <text evidence="2">The sequence shown here is derived from an EMBL/GenBank/DDBJ whole genome shotgun (WGS) entry which is preliminary data.</text>
</comment>
<dbReference type="AlphaFoldDB" id="A0A5N6KEZ6"/>
<keyword evidence="3" id="KW-1185">Reference proteome</keyword>
<name>A0A5N6KEZ6_MONLA</name>
<evidence type="ECO:0000256" key="1">
    <source>
        <dbReference type="SAM" id="Phobius"/>
    </source>
</evidence>
<evidence type="ECO:0000313" key="2">
    <source>
        <dbReference type="EMBL" id="KAB8302248.1"/>
    </source>
</evidence>